<dbReference type="Pfam" id="PF01590">
    <property type="entry name" value="GAF"/>
    <property type="match status" value="1"/>
</dbReference>
<dbReference type="SUPFAM" id="SSF55781">
    <property type="entry name" value="GAF domain-like"/>
    <property type="match status" value="1"/>
</dbReference>
<gene>
    <name evidence="2" type="ORF">HBN54_000201</name>
</gene>
<dbReference type="RefSeq" id="WP_168671284.1">
    <property type="nucleotide sequence ID" value="NZ_JAAVTK010000001.1"/>
</dbReference>
<accession>A0ABX1HEX3</accession>
<dbReference type="InterPro" id="IPR003018">
    <property type="entry name" value="GAF"/>
</dbReference>
<evidence type="ECO:0000313" key="2">
    <source>
        <dbReference type="EMBL" id="NKI87622.1"/>
    </source>
</evidence>
<dbReference type="Proteomes" id="UP000717634">
    <property type="component" value="Unassembled WGS sequence"/>
</dbReference>
<evidence type="ECO:0000259" key="1">
    <source>
        <dbReference type="Pfam" id="PF01590"/>
    </source>
</evidence>
<reference evidence="2 3" key="1">
    <citation type="submission" date="2020-03" db="EMBL/GenBank/DDBJ databases">
        <title>Genomic Encyclopedia of Type Strains, Phase IV (KMG-V): Genome sequencing to study the core and pangenomes of soil and plant-associated prokaryotes.</title>
        <authorList>
            <person name="Whitman W."/>
        </authorList>
    </citation>
    <scope>NUCLEOTIDE SEQUENCE [LARGE SCALE GENOMIC DNA]</scope>
    <source>
        <strain evidence="2 3">1B</strain>
    </source>
</reference>
<dbReference type="PANTHER" id="PTHR43102">
    <property type="entry name" value="SLR1143 PROTEIN"/>
    <property type="match status" value="1"/>
</dbReference>
<comment type="caution">
    <text evidence="2">The sequence shown here is derived from an EMBL/GenBank/DDBJ whole genome shotgun (WGS) entry which is preliminary data.</text>
</comment>
<dbReference type="InterPro" id="IPR029016">
    <property type="entry name" value="GAF-like_dom_sf"/>
</dbReference>
<organism evidence="2 3">
    <name type="scientific">Hymenobacter artigasi</name>
    <dbReference type="NCBI Taxonomy" id="2719616"/>
    <lineage>
        <taxon>Bacteria</taxon>
        <taxon>Pseudomonadati</taxon>
        <taxon>Bacteroidota</taxon>
        <taxon>Cytophagia</taxon>
        <taxon>Cytophagales</taxon>
        <taxon>Hymenobacteraceae</taxon>
        <taxon>Hymenobacter</taxon>
    </lineage>
</organism>
<sequence>MATPYPRRPADEAHRLQALRPYQLITSIPDALFDDLIRLTATLFDVPIAIVALVEESTVQFRLNVGLPDGTAQEPRDESLCSVAILQDDPTVFENLETDPCELAEPGFVQRMNLQFYAGSPLRTADGFPVGVLCVIDRLPRLFGAEEQQQLGRLSEIVIRLLDLRIKSEKDGTLSPGTTLWAGLYDQIEASVNRLGTLAELAKWEESANTDAAVAYRQSTQEEIGRVLDALHEQISAQLQ</sequence>
<dbReference type="EMBL" id="JAAVTK010000001">
    <property type="protein sequence ID" value="NKI87622.1"/>
    <property type="molecule type" value="Genomic_DNA"/>
</dbReference>
<proteinExistence type="predicted"/>
<name>A0ABX1HEX3_9BACT</name>
<evidence type="ECO:0000313" key="3">
    <source>
        <dbReference type="Proteomes" id="UP000717634"/>
    </source>
</evidence>
<dbReference type="Gene3D" id="3.30.450.40">
    <property type="match status" value="1"/>
</dbReference>
<keyword evidence="3" id="KW-1185">Reference proteome</keyword>
<dbReference type="PANTHER" id="PTHR43102:SF2">
    <property type="entry name" value="GAF DOMAIN-CONTAINING PROTEIN"/>
    <property type="match status" value="1"/>
</dbReference>
<feature type="domain" description="GAF" evidence="1">
    <location>
        <begin position="30"/>
        <end position="156"/>
    </location>
</feature>
<protein>
    <submittedName>
        <fullName evidence="2">GAF domain-containing protein</fullName>
    </submittedName>
</protein>